<evidence type="ECO:0000313" key="3">
    <source>
        <dbReference type="Proteomes" id="UP001501600"/>
    </source>
</evidence>
<protein>
    <recommendedName>
        <fullName evidence="1">N-acetyltransferase domain-containing protein</fullName>
    </recommendedName>
</protein>
<sequence>MPECAWLTPMQAPLASRFYAQEGQRERVRRDERVAVVRENHRIIAALRLSPRQGHTLLRALRVAVDRQGRGLALRLLQFALAETGSSVWCYALPELEPLYRRVGFVPESTAPGPIIDPFKAYCRRQSLRLMQWRPPSE</sequence>
<dbReference type="PROSITE" id="PS51186">
    <property type="entry name" value="GNAT"/>
    <property type="match status" value="1"/>
</dbReference>
<reference evidence="3" key="1">
    <citation type="journal article" date="2019" name="Int. J. Syst. Evol. Microbiol.">
        <title>The Global Catalogue of Microorganisms (GCM) 10K type strain sequencing project: providing services to taxonomists for standard genome sequencing and annotation.</title>
        <authorList>
            <consortium name="The Broad Institute Genomics Platform"/>
            <consortium name="The Broad Institute Genome Sequencing Center for Infectious Disease"/>
            <person name="Wu L."/>
            <person name="Ma J."/>
        </authorList>
    </citation>
    <scope>NUCLEOTIDE SEQUENCE [LARGE SCALE GENOMIC DNA]</scope>
    <source>
        <strain evidence="3">JCM 18720</strain>
    </source>
</reference>
<dbReference type="Gene3D" id="3.40.630.30">
    <property type="match status" value="1"/>
</dbReference>
<accession>A0ABP9SAY9</accession>
<dbReference type="RefSeq" id="WP_345317273.1">
    <property type="nucleotide sequence ID" value="NZ_BAABLF010000014.1"/>
</dbReference>
<dbReference type="InterPro" id="IPR000182">
    <property type="entry name" value="GNAT_dom"/>
</dbReference>
<dbReference type="InterPro" id="IPR016181">
    <property type="entry name" value="Acyl_CoA_acyltransferase"/>
</dbReference>
<name>A0ABP9SAY9_9GAMM</name>
<evidence type="ECO:0000313" key="2">
    <source>
        <dbReference type="EMBL" id="GAA5192589.1"/>
    </source>
</evidence>
<dbReference type="SUPFAM" id="SSF55729">
    <property type="entry name" value="Acyl-CoA N-acyltransferases (Nat)"/>
    <property type="match status" value="1"/>
</dbReference>
<feature type="domain" description="N-acetyltransferase" evidence="1">
    <location>
        <begin position="1"/>
        <end position="129"/>
    </location>
</feature>
<keyword evidence="3" id="KW-1185">Reference proteome</keyword>
<dbReference type="Pfam" id="PF13508">
    <property type="entry name" value="Acetyltransf_7"/>
    <property type="match status" value="1"/>
</dbReference>
<evidence type="ECO:0000259" key="1">
    <source>
        <dbReference type="PROSITE" id="PS51186"/>
    </source>
</evidence>
<dbReference type="CDD" id="cd04301">
    <property type="entry name" value="NAT_SF"/>
    <property type="match status" value="1"/>
</dbReference>
<proteinExistence type="predicted"/>
<organism evidence="2 3">
    <name type="scientific">Ferrimonas gelatinilytica</name>
    <dbReference type="NCBI Taxonomy" id="1255257"/>
    <lineage>
        <taxon>Bacteria</taxon>
        <taxon>Pseudomonadati</taxon>
        <taxon>Pseudomonadota</taxon>
        <taxon>Gammaproteobacteria</taxon>
        <taxon>Alteromonadales</taxon>
        <taxon>Ferrimonadaceae</taxon>
        <taxon>Ferrimonas</taxon>
    </lineage>
</organism>
<dbReference type="Proteomes" id="UP001501600">
    <property type="component" value="Unassembled WGS sequence"/>
</dbReference>
<comment type="caution">
    <text evidence="2">The sequence shown here is derived from an EMBL/GenBank/DDBJ whole genome shotgun (WGS) entry which is preliminary data.</text>
</comment>
<gene>
    <name evidence="2" type="ORF">GCM10025772_22100</name>
</gene>
<dbReference type="EMBL" id="BAABLF010000014">
    <property type="protein sequence ID" value="GAA5192589.1"/>
    <property type="molecule type" value="Genomic_DNA"/>
</dbReference>